<dbReference type="RefSeq" id="WP_402378796.1">
    <property type="nucleotide sequence ID" value="NZ_JBIUYY010000003.1"/>
</dbReference>
<organism evidence="3 4">
    <name type="scientific">Streptomyces toxytricini</name>
    <name type="common">Actinomyces toxytricini</name>
    <dbReference type="NCBI Taxonomy" id="67369"/>
    <lineage>
        <taxon>Bacteria</taxon>
        <taxon>Bacillati</taxon>
        <taxon>Actinomycetota</taxon>
        <taxon>Actinomycetes</taxon>
        <taxon>Kitasatosporales</taxon>
        <taxon>Streptomycetaceae</taxon>
        <taxon>Streptomyces</taxon>
    </lineage>
</organism>
<gene>
    <name evidence="3" type="ORF">ACIO7M_08585</name>
</gene>
<dbReference type="EMBL" id="JBIUYY010000003">
    <property type="protein sequence ID" value="MFJ2821154.1"/>
    <property type="molecule type" value="Genomic_DNA"/>
</dbReference>
<feature type="compositionally biased region" description="Low complexity" evidence="1">
    <location>
        <begin position="33"/>
        <end position="42"/>
    </location>
</feature>
<dbReference type="PROSITE" id="PS51257">
    <property type="entry name" value="PROKAR_LIPOPROTEIN"/>
    <property type="match status" value="1"/>
</dbReference>
<reference evidence="3 4" key="1">
    <citation type="submission" date="2024-10" db="EMBL/GenBank/DDBJ databases">
        <title>The Natural Products Discovery Center: Release of the First 8490 Sequenced Strains for Exploring Actinobacteria Biosynthetic Diversity.</title>
        <authorList>
            <person name="Kalkreuter E."/>
            <person name="Kautsar S.A."/>
            <person name="Yang D."/>
            <person name="Bader C.D."/>
            <person name="Teijaro C.N."/>
            <person name="Fluegel L."/>
            <person name="Davis C.M."/>
            <person name="Simpson J.R."/>
            <person name="Lauterbach L."/>
            <person name="Steele A.D."/>
            <person name="Gui C."/>
            <person name="Meng S."/>
            <person name="Li G."/>
            <person name="Viehrig K."/>
            <person name="Ye F."/>
            <person name="Su P."/>
            <person name="Kiefer A.F."/>
            <person name="Nichols A."/>
            <person name="Cepeda A.J."/>
            <person name="Yan W."/>
            <person name="Fan B."/>
            <person name="Jiang Y."/>
            <person name="Adhikari A."/>
            <person name="Zheng C.-J."/>
            <person name="Schuster L."/>
            <person name="Cowan T.M."/>
            <person name="Smanski M.J."/>
            <person name="Chevrette M.G."/>
            <person name="De Carvalho L.P.S."/>
            <person name="Shen B."/>
        </authorList>
    </citation>
    <scope>NUCLEOTIDE SEQUENCE [LARGE SCALE GENOMIC DNA]</scope>
    <source>
        <strain evidence="3 4">NPDC087220</strain>
    </source>
</reference>
<keyword evidence="2" id="KW-0732">Signal</keyword>
<proteinExistence type="predicted"/>
<feature type="signal peptide" evidence="2">
    <location>
        <begin position="1"/>
        <end position="23"/>
    </location>
</feature>
<feature type="compositionally biased region" description="Basic and acidic residues" evidence="1">
    <location>
        <begin position="43"/>
        <end position="52"/>
    </location>
</feature>
<feature type="compositionally biased region" description="Pro residues" evidence="1">
    <location>
        <begin position="54"/>
        <end position="67"/>
    </location>
</feature>
<feature type="chain" id="PRO_5046481298" description="Lipoprotein" evidence="2">
    <location>
        <begin position="24"/>
        <end position="167"/>
    </location>
</feature>
<evidence type="ECO:0000256" key="2">
    <source>
        <dbReference type="SAM" id="SignalP"/>
    </source>
</evidence>
<evidence type="ECO:0000313" key="3">
    <source>
        <dbReference type="EMBL" id="MFJ2821154.1"/>
    </source>
</evidence>
<sequence>MQLRRALPLSLAALLAGTGCTSAGPEPPPRGSVPPRTSVPSPAEREAAREAPRGPSPTAGPPPPPQTAPVAGAEQPPSESANPTVRGEEAAVRPTARASAPAVPRRVQPPRPRPVRQQRRHTAVPSPEGTEPSGPEAFLPYGDDPCAAAEGAVPPSVMDLCVRQHGH</sequence>
<accession>A0ABW8ED59</accession>
<feature type="compositionally biased region" description="Low complexity" evidence="1">
    <location>
        <begin position="92"/>
        <end position="106"/>
    </location>
</feature>
<comment type="caution">
    <text evidence="3">The sequence shown here is derived from an EMBL/GenBank/DDBJ whole genome shotgun (WGS) entry which is preliminary data.</text>
</comment>
<name>A0ABW8ED59_STRT5</name>
<protein>
    <recommendedName>
        <fullName evidence="5">Lipoprotein</fullName>
    </recommendedName>
</protein>
<keyword evidence="4" id="KW-1185">Reference proteome</keyword>
<evidence type="ECO:0000313" key="4">
    <source>
        <dbReference type="Proteomes" id="UP001617351"/>
    </source>
</evidence>
<feature type="region of interest" description="Disordered" evidence="1">
    <location>
        <begin position="18"/>
        <end position="145"/>
    </location>
</feature>
<dbReference type="Proteomes" id="UP001617351">
    <property type="component" value="Unassembled WGS sequence"/>
</dbReference>
<evidence type="ECO:0008006" key="5">
    <source>
        <dbReference type="Google" id="ProtNLM"/>
    </source>
</evidence>
<feature type="compositionally biased region" description="Low complexity" evidence="1">
    <location>
        <begin position="125"/>
        <end position="136"/>
    </location>
</feature>
<evidence type="ECO:0000256" key="1">
    <source>
        <dbReference type="SAM" id="MobiDB-lite"/>
    </source>
</evidence>
<feature type="compositionally biased region" description="Basic residues" evidence="1">
    <location>
        <begin position="113"/>
        <end position="122"/>
    </location>
</feature>